<evidence type="ECO:0000313" key="3">
    <source>
        <dbReference type="Proteomes" id="UP001595548"/>
    </source>
</evidence>
<evidence type="ECO:0000313" key="2">
    <source>
        <dbReference type="EMBL" id="MFC3155533.1"/>
    </source>
</evidence>
<sequence length="103" mass="10911">MPSTDYQLGIDDDAKRAFEIFAGNLKQARKARGWTIQEAASRALLSVNAYRAAEAGNLGTAAGVYLAALNAMGLADAVADLAAPHRDDIGRQIQLANAKLRGR</sequence>
<name>A0ABV7HS34_9GAMM</name>
<comment type="caution">
    <text evidence="2">The sequence shown here is derived from an EMBL/GenBank/DDBJ whole genome shotgun (WGS) entry which is preliminary data.</text>
</comment>
<organism evidence="2 3">
    <name type="scientific">Gilvimarinus japonicus</name>
    <dbReference type="NCBI Taxonomy" id="1796469"/>
    <lineage>
        <taxon>Bacteria</taxon>
        <taxon>Pseudomonadati</taxon>
        <taxon>Pseudomonadota</taxon>
        <taxon>Gammaproteobacteria</taxon>
        <taxon>Cellvibrionales</taxon>
        <taxon>Cellvibrionaceae</taxon>
        <taxon>Gilvimarinus</taxon>
    </lineage>
</organism>
<dbReference type="Gene3D" id="1.10.260.40">
    <property type="entry name" value="lambda repressor-like DNA-binding domains"/>
    <property type="match status" value="1"/>
</dbReference>
<keyword evidence="3" id="KW-1185">Reference proteome</keyword>
<gene>
    <name evidence="2" type="ORF">ACFOEB_10015</name>
</gene>
<evidence type="ECO:0000259" key="1">
    <source>
        <dbReference type="PROSITE" id="PS50943"/>
    </source>
</evidence>
<protein>
    <submittedName>
        <fullName evidence="2">Helix-turn-helix domain-containing protein</fullName>
    </submittedName>
</protein>
<dbReference type="RefSeq" id="WP_382416292.1">
    <property type="nucleotide sequence ID" value="NZ_AP031500.1"/>
</dbReference>
<dbReference type="SUPFAM" id="SSF47413">
    <property type="entry name" value="lambda repressor-like DNA-binding domains"/>
    <property type="match status" value="1"/>
</dbReference>
<dbReference type="Proteomes" id="UP001595548">
    <property type="component" value="Unassembled WGS sequence"/>
</dbReference>
<dbReference type="PROSITE" id="PS50943">
    <property type="entry name" value="HTH_CROC1"/>
    <property type="match status" value="1"/>
</dbReference>
<feature type="domain" description="HTH cro/C1-type" evidence="1">
    <location>
        <begin position="25"/>
        <end position="57"/>
    </location>
</feature>
<dbReference type="InterPro" id="IPR010982">
    <property type="entry name" value="Lambda_DNA-bd_dom_sf"/>
</dbReference>
<dbReference type="Pfam" id="PF13560">
    <property type="entry name" value="HTH_31"/>
    <property type="match status" value="1"/>
</dbReference>
<proteinExistence type="predicted"/>
<reference evidence="3" key="1">
    <citation type="journal article" date="2019" name="Int. J. Syst. Evol. Microbiol.">
        <title>The Global Catalogue of Microorganisms (GCM) 10K type strain sequencing project: providing services to taxonomists for standard genome sequencing and annotation.</title>
        <authorList>
            <consortium name="The Broad Institute Genomics Platform"/>
            <consortium name="The Broad Institute Genome Sequencing Center for Infectious Disease"/>
            <person name="Wu L."/>
            <person name="Ma J."/>
        </authorList>
    </citation>
    <scope>NUCLEOTIDE SEQUENCE [LARGE SCALE GENOMIC DNA]</scope>
    <source>
        <strain evidence="3">KCTC 52141</strain>
    </source>
</reference>
<dbReference type="EMBL" id="JBHRTL010000006">
    <property type="protein sequence ID" value="MFC3155533.1"/>
    <property type="molecule type" value="Genomic_DNA"/>
</dbReference>
<dbReference type="InterPro" id="IPR001387">
    <property type="entry name" value="Cro/C1-type_HTH"/>
</dbReference>
<accession>A0ABV7HS34</accession>